<comment type="caution">
    <text evidence="3">The sequence shown here is derived from an EMBL/GenBank/DDBJ whole genome shotgun (WGS) entry which is preliminary data.</text>
</comment>
<feature type="compositionally biased region" description="Low complexity" evidence="1">
    <location>
        <begin position="503"/>
        <end position="524"/>
    </location>
</feature>
<dbReference type="OrthoDB" id="5298707at2"/>
<evidence type="ECO:0000259" key="2">
    <source>
        <dbReference type="PROSITE" id="PS51782"/>
    </source>
</evidence>
<feature type="region of interest" description="Disordered" evidence="1">
    <location>
        <begin position="485"/>
        <end position="549"/>
    </location>
</feature>
<dbReference type="PROSITE" id="PS51782">
    <property type="entry name" value="LYSM"/>
    <property type="match status" value="1"/>
</dbReference>
<dbReference type="Gene3D" id="1.20.58.2200">
    <property type="match status" value="1"/>
</dbReference>
<dbReference type="CDD" id="cd00118">
    <property type="entry name" value="LysM"/>
    <property type="match status" value="1"/>
</dbReference>
<sequence>MANTYRWKHSALAAAIFVAAGLQLNDASALTLGQVRVQSNLGEPLRATIPVSNLTPDEAQTLRANPASPDVFNAHGANYSAIMTQLEVRLQQHNDGNTVLQLSTAAPVNEPFLDLVLNTSWNGGSAVRSYAILLDPPSAKAKQAPISPAQTAPAFAPAPAVSNTSTAAALAAAPVGAAPATARIAPSAPVDTKMDPTVYQRASEWMRSQGQSVSGQVTPAARPTRAATPATATAAARPATAANTTSAVTTRRGDTASAIARRHLPANVSLDQMLLALLRSNPQAFVNGNVNLLRAGVTLSIPNVDEAQSVSPQEARSLISAQTRDFNQYRNQIARKAPVAPMAPQAADTSSGMVTAAPTAPATNANSDKLELSSQQASEARRAEEARIATQLQAKEDAARKQEAEENTRRMEQLLKEANEAAQTATASASAATPASAPATAPANPEATGTAANGPTANGPTTETSPGPAGITIEAQAPANLPTAAITNTPANSEPVAPGEDIPPTATPEASTTPEANPQAATTPAPAPAPAPTPKPAPAPKPAAQPQPAPAPAPFYSMFGEDPLLPAAGGALLILLLGWGYYRYRQGRKDQEVVYENSGNVPDSFFNTDGTKVDKNATPATGNHTGKSGLSTGLSTGVSSMSYSPSQIDATGEGDPVLEADVLLAYGRDQQAEEVLKESEITNPSRTAIKVRLAEIYASRQDRISFEAKAQEVARLTEKTGLEWIKVAELGRNLDPNNELYKQMGSATPAAPAPVQANATATSAFAPAAAPVAPAPSLAPAAAVAASTSASSAALSDLGPLSDLDFDFEQSATSKPGNSAFEESRSGAVSAAASLADLDFDLSEPMPLTSSEKKSDEELNTNRGELPAINSNSLEFENLLPPSANKLEVKSHVPGVSGLDSIRSPLSAPQLDDFGFDEQSLGTPSGLPTDISTALPNQSSNDDLSHTLDLDLSSLTLDAYDDKPTSDSPSFSSDSTIANLDLQDFSSTDPLSTKLALAKEFLALGDSEGAKALAQEVLNLADGELQQQAEQLLKELDSH</sequence>
<feature type="compositionally biased region" description="Low complexity" evidence="1">
    <location>
        <begin position="355"/>
        <end position="366"/>
    </location>
</feature>
<dbReference type="InterPro" id="IPR038440">
    <property type="entry name" value="FimV_C_sf"/>
</dbReference>
<reference evidence="3 4" key="1">
    <citation type="submission" date="2019-04" db="EMBL/GenBank/DDBJ databases">
        <title>Lampropedia sp YIM MLB12 draf genome.</title>
        <authorList>
            <person name="Wang Y.-X."/>
        </authorList>
    </citation>
    <scope>NUCLEOTIDE SEQUENCE [LARGE SCALE GENOMIC DNA]</scope>
    <source>
        <strain evidence="3 4">YIM MLB12</strain>
    </source>
</reference>
<feature type="compositionally biased region" description="Pro residues" evidence="1">
    <location>
        <begin position="525"/>
        <end position="549"/>
    </location>
</feature>
<dbReference type="InterPro" id="IPR036779">
    <property type="entry name" value="LysM_dom_sf"/>
</dbReference>
<dbReference type="Gene3D" id="3.10.350.10">
    <property type="entry name" value="LysM domain"/>
    <property type="match status" value="1"/>
</dbReference>
<feature type="region of interest" description="Disordered" evidence="1">
    <location>
        <begin position="842"/>
        <end position="868"/>
    </location>
</feature>
<dbReference type="RefSeq" id="WP_136406693.1">
    <property type="nucleotide sequence ID" value="NZ_SSWX01000013.1"/>
</dbReference>
<dbReference type="Pfam" id="PF25800">
    <property type="entry name" value="FimV_N"/>
    <property type="match status" value="1"/>
</dbReference>
<dbReference type="InterPro" id="IPR057840">
    <property type="entry name" value="FimV_N"/>
</dbReference>
<gene>
    <name evidence="3" type="ORF">E8K88_10850</name>
</gene>
<feature type="domain" description="LysM" evidence="2">
    <location>
        <begin position="246"/>
        <end position="301"/>
    </location>
</feature>
<evidence type="ECO:0000313" key="3">
    <source>
        <dbReference type="EMBL" id="THJ32783.1"/>
    </source>
</evidence>
<feature type="region of interest" description="Disordered" evidence="1">
    <location>
        <begin position="418"/>
        <end position="472"/>
    </location>
</feature>
<dbReference type="Proteomes" id="UP000306236">
    <property type="component" value="Unassembled WGS sequence"/>
</dbReference>
<dbReference type="InterPro" id="IPR020011">
    <property type="entry name" value="FimV_C"/>
</dbReference>
<organism evidence="3 4">
    <name type="scientific">Lampropedia aestuarii</name>
    <dbReference type="NCBI Taxonomy" id="2562762"/>
    <lineage>
        <taxon>Bacteria</taxon>
        <taxon>Pseudomonadati</taxon>
        <taxon>Pseudomonadota</taxon>
        <taxon>Betaproteobacteria</taxon>
        <taxon>Burkholderiales</taxon>
        <taxon>Comamonadaceae</taxon>
        <taxon>Lampropedia</taxon>
    </lineage>
</organism>
<feature type="region of interest" description="Disordered" evidence="1">
    <location>
        <begin position="337"/>
        <end position="386"/>
    </location>
</feature>
<dbReference type="NCBIfam" id="TIGR03505">
    <property type="entry name" value="FimV_core"/>
    <property type="match status" value="1"/>
</dbReference>
<name>A0A4S5BNT4_9BURK</name>
<proteinExistence type="predicted"/>
<protein>
    <recommendedName>
        <fullName evidence="2">LysM domain-containing protein</fullName>
    </recommendedName>
</protein>
<feature type="region of interest" description="Disordered" evidence="1">
    <location>
        <begin position="910"/>
        <end position="946"/>
    </location>
</feature>
<dbReference type="AlphaFoldDB" id="A0A4S5BNT4"/>
<dbReference type="InterPro" id="IPR018392">
    <property type="entry name" value="LysM"/>
</dbReference>
<dbReference type="EMBL" id="SSWX01000013">
    <property type="protein sequence ID" value="THJ32783.1"/>
    <property type="molecule type" value="Genomic_DNA"/>
</dbReference>
<feature type="region of interest" description="Disordered" evidence="1">
    <location>
        <begin position="606"/>
        <end position="632"/>
    </location>
</feature>
<accession>A0A4S5BNT4</accession>
<dbReference type="NCBIfam" id="TIGR03504">
    <property type="entry name" value="FimV_Cterm"/>
    <property type="match status" value="1"/>
</dbReference>
<dbReference type="InterPro" id="IPR020012">
    <property type="entry name" value="LysM_FimV"/>
</dbReference>
<keyword evidence="4" id="KW-1185">Reference proteome</keyword>
<evidence type="ECO:0000256" key="1">
    <source>
        <dbReference type="SAM" id="MobiDB-lite"/>
    </source>
</evidence>
<feature type="compositionally biased region" description="Low complexity" evidence="1">
    <location>
        <begin position="420"/>
        <end position="462"/>
    </location>
</feature>
<evidence type="ECO:0000313" key="4">
    <source>
        <dbReference type="Proteomes" id="UP000306236"/>
    </source>
</evidence>